<keyword evidence="1" id="KW-0732">Signal</keyword>
<feature type="chain" id="PRO_5034601909" description="Spore coat protein CotH" evidence="1">
    <location>
        <begin position="18"/>
        <end position="564"/>
    </location>
</feature>
<organism evidence="2 3">
    <name type="scientific">Mortierella isabellina</name>
    <name type="common">Filamentous fungus</name>
    <name type="synonym">Umbelopsis isabellina</name>
    <dbReference type="NCBI Taxonomy" id="91625"/>
    <lineage>
        <taxon>Eukaryota</taxon>
        <taxon>Fungi</taxon>
        <taxon>Fungi incertae sedis</taxon>
        <taxon>Mucoromycota</taxon>
        <taxon>Mucoromycotina</taxon>
        <taxon>Umbelopsidomycetes</taxon>
        <taxon>Umbelopsidales</taxon>
        <taxon>Umbelopsidaceae</taxon>
        <taxon>Umbelopsis</taxon>
    </lineage>
</organism>
<dbReference type="AlphaFoldDB" id="A0A8H7UK46"/>
<evidence type="ECO:0000313" key="2">
    <source>
        <dbReference type="EMBL" id="KAG2186110.1"/>
    </source>
</evidence>
<accession>A0A8H7UK46</accession>
<dbReference type="EMBL" id="JAEPQZ010000001">
    <property type="protein sequence ID" value="KAG2186110.1"/>
    <property type="molecule type" value="Genomic_DNA"/>
</dbReference>
<dbReference type="Pfam" id="PF08757">
    <property type="entry name" value="CotH"/>
    <property type="match status" value="1"/>
</dbReference>
<proteinExistence type="predicted"/>
<reference evidence="2" key="1">
    <citation type="submission" date="2020-12" db="EMBL/GenBank/DDBJ databases">
        <title>Metabolic potential, ecology and presence of endohyphal bacteria is reflected in genomic diversity of Mucoromycotina.</title>
        <authorList>
            <person name="Muszewska A."/>
            <person name="Okrasinska A."/>
            <person name="Steczkiewicz K."/>
            <person name="Drgas O."/>
            <person name="Orlowska M."/>
            <person name="Perlinska-Lenart U."/>
            <person name="Aleksandrzak-Piekarczyk T."/>
            <person name="Szatraj K."/>
            <person name="Zielenkiewicz U."/>
            <person name="Pilsyk S."/>
            <person name="Malc E."/>
            <person name="Mieczkowski P."/>
            <person name="Kruszewska J.S."/>
            <person name="Biernat P."/>
            <person name="Pawlowska J."/>
        </authorList>
    </citation>
    <scope>NUCLEOTIDE SEQUENCE</scope>
    <source>
        <strain evidence="2">WA0000067209</strain>
    </source>
</reference>
<dbReference type="PANTHER" id="PTHR40050:SF1">
    <property type="entry name" value="INNER SPORE COAT PROTEIN H"/>
    <property type="match status" value="1"/>
</dbReference>
<evidence type="ECO:0000313" key="3">
    <source>
        <dbReference type="Proteomes" id="UP000654370"/>
    </source>
</evidence>
<feature type="signal peptide" evidence="1">
    <location>
        <begin position="1"/>
        <end position="17"/>
    </location>
</feature>
<name>A0A8H7UK46_MORIS</name>
<keyword evidence="3" id="KW-1185">Reference proteome</keyword>
<dbReference type="Proteomes" id="UP000654370">
    <property type="component" value="Unassembled WGS sequence"/>
</dbReference>
<dbReference type="OrthoDB" id="10267127at2759"/>
<evidence type="ECO:0008006" key="4">
    <source>
        <dbReference type="Google" id="ProtNLM"/>
    </source>
</evidence>
<gene>
    <name evidence="2" type="ORF">INT43_002548</name>
</gene>
<dbReference type="InterPro" id="IPR014867">
    <property type="entry name" value="Spore_coat_CotH_CotH2/3/7"/>
</dbReference>
<protein>
    <recommendedName>
        <fullName evidence="4">Spore coat protein CotH</fullName>
    </recommendedName>
</protein>
<sequence length="564" mass="63802">MIINSFLTLTQIIIVNSTAVITYNVVVPPDLASHVVGVAINDDIYPLTANPDAPMLYSGNAPGETSYRYVIVDSLENKVLLDFEKFQRPAINTLDRTYNEVFGRAWNQLSLPSIPKMYDYPYPVPESKLFEEGTIASIHFRADQAEVDKMHTQFQDEIKVKGVLTYINYDSVQTFDNVKIKIGGHSTRNWAKVPYKVKISKKSSADGLYGRHQFKLRSEATDPTMVREKLYADMLTSMGVITSKGTYARFYINDRSIGIFLLVDNIASKEFVRETVHANEDVELGTLVKGDAGKGDFAANLNFVGPNPLLYDPKTYEVKSEIEPEGTAMQLLIDFMSFIQGYQPTTNEADIKAFSARIDMTSFMRSMVLEWLTGNWDGHAYSGNNYALYQHPTSMQYLYLPMDFDFTFGNGLEKDQDAIATGKVDEFTQNRPVHSFLYDKVMRIPAFQEMYNTILYDAITKVFNLEVTEPRMNALTYMLQHEVNWDHSLKRQSVGIHQARLDIDYLATFDQGTGDIDMTYGLREWIKLKEQVVKIQFGLIPAPAVPTPEVSAGAETDVTKNPVA</sequence>
<comment type="caution">
    <text evidence="2">The sequence shown here is derived from an EMBL/GenBank/DDBJ whole genome shotgun (WGS) entry which is preliminary data.</text>
</comment>
<dbReference type="PANTHER" id="PTHR40050">
    <property type="entry name" value="INNER SPORE COAT PROTEIN H"/>
    <property type="match status" value="1"/>
</dbReference>
<evidence type="ECO:0000256" key="1">
    <source>
        <dbReference type="SAM" id="SignalP"/>
    </source>
</evidence>